<feature type="compositionally biased region" description="Polar residues" evidence="2">
    <location>
        <begin position="1372"/>
        <end position="1381"/>
    </location>
</feature>
<feature type="compositionally biased region" description="Polar residues" evidence="2">
    <location>
        <begin position="1264"/>
        <end position="1285"/>
    </location>
</feature>
<reference evidence="5" key="2">
    <citation type="submission" date="2025-09" db="UniProtKB">
        <authorList>
            <consortium name="Ensembl"/>
        </authorList>
    </citation>
    <scope>IDENTIFICATION</scope>
</reference>
<dbReference type="PANTHER" id="PTHR45924:SF4">
    <property type="entry name" value="PLECKSTRIN HOMOLOGY DOMAIN-CONTAINING FAMILY G MEMBER 3"/>
    <property type="match status" value="1"/>
</dbReference>
<evidence type="ECO:0000256" key="1">
    <source>
        <dbReference type="ARBA" id="ARBA00022553"/>
    </source>
</evidence>
<reference evidence="5" key="1">
    <citation type="submission" date="2025-08" db="UniProtKB">
        <authorList>
            <consortium name="Ensembl"/>
        </authorList>
    </citation>
    <scope>IDENTIFICATION</scope>
</reference>
<evidence type="ECO:0000256" key="2">
    <source>
        <dbReference type="SAM" id="MobiDB-lite"/>
    </source>
</evidence>
<gene>
    <name evidence="5" type="primary">PLEKHG3</name>
</gene>
<dbReference type="InterPro" id="IPR001849">
    <property type="entry name" value="PH_domain"/>
</dbReference>
<feature type="compositionally biased region" description="Basic and acidic residues" evidence="2">
    <location>
        <begin position="776"/>
        <end position="792"/>
    </location>
</feature>
<keyword evidence="1" id="KW-0597">Phosphoprotein</keyword>
<evidence type="ECO:0000259" key="3">
    <source>
        <dbReference type="PROSITE" id="PS50003"/>
    </source>
</evidence>
<feature type="compositionally biased region" description="Polar residues" evidence="2">
    <location>
        <begin position="700"/>
        <end position="720"/>
    </location>
</feature>
<evidence type="ECO:0000313" key="5">
    <source>
        <dbReference type="Ensembl" id="ENSLLEP00000047548.1"/>
    </source>
</evidence>
<dbReference type="PROSITE" id="PS50003">
    <property type="entry name" value="PH_DOMAIN"/>
    <property type="match status" value="1"/>
</dbReference>
<dbReference type="SUPFAM" id="SSF48065">
    <property type="entry name" value="DBL homology domain (DH-domain)"/>
    <property type="match status" value="1"/>
</dbReference>
<feature type="compositionally biased region" description="Acidic residues" evidence="2">
    <location>
        <begin position="651"/>
        <end position="660"/>
    </location>
</feature>
<dbReference type="FunFam" id="1.20.900.10:FF:000019">
    <property type="entry name" value="Pleckstrin homology domain-containing family G member 1"/>
    <property type="match status" value="1"/>
</dbReference>
<feature type="domain" description="DH" evidence="4">
    <location>
        <begin position="188"/>
        <end position="368"/>
    </location>
</feature>
<dbReference type="InterPro" id="IPR043324">
    <property type="entry name" value="PH_PLEKHG1_G2_G3"/>
</dbReference>
<feature type="compositionally biased region" description="Acidic residues" evidence="2">
    <location>
        <begin position="743"/>
        <end position="752"/>
    </location>
</feature>
<feature type="region of interest" description="Disordered" evidence="2">
    <location>
        <begin position="1205"/>
        <end position="1230"/>
    </location>
</feature>
<evidence type="ECO:0000259" key="4">
    <source>
        <dbReference type="PROSITE" id="PS50010"/>
    </source>
</evidence>
<feature type="region of interest" description="Disordered" evidence="2">
    <location>
        <begin position="999"/>
        <end position="1059"/>
    </location>
</feature>
<feature type="compositionally biased region" description="Basic and acidic residues" evidence="2">
    <location>
        <begin position="1468"/>
        <end position="1485"/>
    </location>
</feature>
<feature type="compositionally biased region" description="Basic and acidic residues" evidence="2">
    <location>
        <begin position="1290"/>
        <end position="1301"/>
    </location>
</feature>
<dbReference type="CDD" id="cd00160">
    <property type="entry name" value="RhoGEF"/>
    <property type="match status" value="1"/>
</dbReference>
<keyword evidence="6" id="KW-1185">Reference proteome</keyword>
<dbReference type="CDD" id="cd13243">
    <property type="entry name" value="PH_PLEKHG1_G2_G3"/>
    <property type="match status" value="1"/>
</dbReference>
<organism evidence="5 6">
    <name type="scientific">Leptobrachium leishanense</name>
    <name type="common">Leishan spiny toad</name>
    <dbReference type="NCBI Taxonomy" id="445787"/>
    <lineage>
        <taxon>Eukaryota</taxon>
        <taxon>Metazoa</taxon>
        <taxon>Chordata</taxon>
        <taxon>Craniata</taxon>
        <taxon>Vertebrata</taxon>
        <taxon>Euteleostomi</taxon>
        <taxon>Amphibia</taxon>
        <taxon>Batrachia</taxon>
        <taxon>Anura</taxon>
        <taxon>Pelobatoidea</taxon>
        <taxon>Megophryidae</taxon>
        <taxon>Leptobrachium</taxon>
    </lineage>
</organism>
<dbReference type="InterPro" id="IPR011993">
    <property type="entry name" value="PH-like_dom_sf"/>
</dbReference>
<feature type="region of interest" description="Disordered" evidence="2">
    <location>
        <begin position="1468"/>
        <end position="1510"/>
    </location>
</feature>
<dbReference type="PANTHER" id="PTHR45924">
    <property type="entry name" value="FI17866P1"/>
    <property type="match status" value="1"/>
</dbReference>
<feature type="region of interest" description="Disordered" evidence="2">
    <location>
        <begin position="618"/>
        <end position="665"/>
    </location>
</feature>
<protein>
    <submittedName>
        <fullName evidence="5">Pleckstrin homology and RhoGEF domain containing G3</fullName>
    </submittedName>
</protein>
<name>A0A8C5R9C9_9ANUR</name>
<dbReference type="GeneTree" id="ENSGT00940000156521"/>
<dbReference type="PROSITE" id="PS50010">
    <property type="entry name" value="DH_2"/>
    <property type="match status" value="1"/>
</dbReference>
<feature type="compositionally biased region" description="Basic and acidic residues" evidence="2">
    <location>
        <begin position="1498"/>
        <end position="1508"/>
    </location>
</feature>
<dbReference type="SUPFAM" id="SSF50729">
    <property type="entry name" value="PH domain-like"/>
    <property type="match status" value="1"/>
</dbReference>
<dbReference type="Gene3D" id="1.20.900.10">
    <property type="entry name" value="Dbl homology (DH) domain"/>
    <property type="match status" value="1"/>
</dbReference>
<dbReference type="Proteomes" id="UP000694569">
    <property type="component" value="Unplaced"/>
</dbReference>
<dbReference type="InterPro" id="IPR000219">
    <property type="entry name" value="DH_dom"/>
</dbReference>
<accession>A0A8C5R9C9</accession>
<feature type="region of interest" description="Disordered" evidence="2">
    <location>
        <begin position="699"/>
        <end position="754"/>
    </location>
</feature>
<dbReference type="OrthoDB" id="1594986at2759"/>
<feature type="region of interest" description="Disordered" evidence="2">
    <location>
        <begin position="1247"/>
        <end position="1416"/>
    </location>
</feature>
<dbReference type="Gene3D" id="2.30.29.30">
    <property type="entry name" value="Pleckstrin-homology domain (PH domain)/Phosphotyrosine-binding domain (PTB)"/>
    <property type="match status" value="1"/>
</dbReference>
<dbReference type="GO" id="GO:0005085">
    <property type="term" value="F:guanyl-nucleotide exchange factor activity"/>
    <property type="evidence" value="ECO:0007669"/>
    <property type="project" value="InterPro"/>
</dbReference>
<dbReference type="Ensembl" id="ENSLLET00000049412.1">
    <property type="protein sequence ID" value="ENSLLEP00000047548.1"/>
    <property type="gene ID" value="ENSLLEG00000030040.1"/>
</dbReference>
<feature type="region of interest" description="Disordered" evidence="2">
    <location>
        <begin position="776"/>
        <end position="823"/>
    </location>
</feature>
<feature type="compositionally biased region" description="Basic and acidic residues" evidence="2">
    <location>
        <begin position="1323"/>
        <end position="1345"/>
    </location>
</feature>
<feature type="compositionally biased region" description="Low complexity" evidence="2">
    <location>
        <begin position="999"/>
        <end position="1019"/>
    </location>
</feature>
<evidence type="ECO:0000313" key="6">
    <source>
        <dbReference type="Proteomes" id="UP000694569"/>
    </source>
</evidence>
<dbReference type="GO" id="GO:0005829">
    <property type="term" value="C:cytosol"/>
    <property type="evidence" value="ECO:0007669"/>
    <property type="project" value="UniProtKB-ARBA"/>
</dbReference>
<sequence length="1532" mass="172688">MERDVEEEDCPCSDSQLCECKPWFSEEDDNRVTDFLKSSGDEERGLCLGFQNHNKESHRLSVASSSSNEKVSSSPSLCTELYDSDRPVSVLSTASSGSYRDSCDLYDTIGGRLREDELAGSRLPAQDMELVTSAASSLQATYREMQSGLKGGHTPNHQNNVTRRGHLGSRTLSPFGTKVNVITHKLSYVERVVQEIVDTERMYVQDLRSIVEDYLGGIIDRQELPMKPEQVSALFGNIEDIYQLNSELLQDLDSCKEDPVAVANCFVEKSEEFDIYTQYCTNYPNSVATLTECMRNKVLAKFFRDKQEMLNQSLPLGSYLLKPVQRILKYHLLLQEIAKHYDAKADGYDVIEEAIDTMTGVAWYINDMKRKHEHAVRLQEIQSLLLNWKGLDLTTFGELVLEGTFRVQRARSERTFFLFDKALFITKKRGDHFVYKTNIPCSGLMLIESTRDSLCFSVTHYKNSKQQHNLQAKTVEEKRLWMHHIKKLILENHKAIIPQKAKEAILEMDAMYPGQYRYSPERLKKAMSVDHSNTHRSGRRQSDPNRSKYTPGNVKEGCTSPADNRRRKSEPTKQILKQLGEKVGLKVPVCLKQSLSVQHSGSDGALLDFGDILQPNIGALPASIEPPQAERDEEQPVNTQLSRNSEAELSASEEEEEEEEIHLGDDDQVADFASSLLAIIHCWHYRAKTLLYTLGAPTSKEPSLQETQKGLKRQNSQSSGNDEKRRSVEDASVDQEETHEMEKEDSEPEDTDTYSAVVGNSDIVLAAPIEHVEVNHTEEQSEAHPDVHHPVDNGETETAEDLKTFSSEEEEEEAPVHESTSILPPSVLDHASVIAEMFINTISRRSSLALDDGKVNGFLTPKLTSRSSSVLSLDCLDKMVSQNGSTDLLLNSVPVQEAASDTSVSATELPLNKVNSSSIENVFEERERSNCKRRESMLSVQDRQLIDKIKTYYDKAEHQDANFSIRRRESLTYIPTGLVRNSVFKINSLPRYDVSQISSRPRINSSSSNVSSGSSRPTSWSEAPSSAKGEHKEPSSQTQPPLVVEKNGFPEPTIPISDDEFKSPEEMIKVWEEIEKANEWKQDYAFSEGTEVAINGVDHLPKVSDTRMEFQEPLIIVEDSDLSTITEESQVTTPEGPPPNQFMTPTDGPDFKTPIRLHPQIMQLANCMEEDMTEKFKNKVFQLARQYSQRIKNNKPVPHRRLKEIEDDLRRGSLPSVQEEKPEEKGKLKPILSLPTYDHIVLQELSPTSPTSASFREKPPKRLSFSTCGDNPGVTSPVKSDSKSPLSPVKTEKFHWPDVRQLRSRYTKTAGAGKNTPVYRSHSVPEKMLEHNTEDTSEARNKESMSHSYSMNIRDSIGKPKETSSPTKPSSQNQHSPSLSPNAKEKTETVQDSSQLGQVGGTYYYVSGESPLDNNKKVIVIEKLPLAEDSEESSVQEVESDDTYVHIRSPTTREKISLKAVVERCKAYQESEEYRIREENSKADDPVESIQDPSPGESKPEQNSEHHIVKSLRKKFQTLNSCKHPELQQNSS</sequence>
<feature type="region of interest" description="Disordered" evidence="2">
    <location>
        <begin position="526"/>
        <end position="571"/>
    </location>
</feature>
<proteinExistence type="predicted"/>
<dbReference type="GO" id="GO:0031267">
    <property type="term" value="F:small GTPase binding"/>
    <property type="evidence" value="ECO:0007669"/>
    <property type="project" value="TreeGrafter"/>
</dbReference>
<dbReference type="SMART" id="SM00233">
    <property type="entry name" value="PH"/>
    <property type="match status" value="1"/>
</dbReference>
<dbReference type="Pfam" id="PF22697">
    <property type="entry name" value="SOS1_NGEF_PH"/>
    <property type="match status" value="1"/>
</dbReference>
<dbReference type="GO" id="GO:2000114">
    <property type="term" value="P:regulation of establishment of cell polarity"/>
    <property type="evidence" value="ECO:0007669"/>
    <property type="project" value="TreeGrafter"/>
</dbReference>
<feature type="compositionally biased region" description="Basic and acidic residues" evidence="2">
    <location>
        <begin position="1218"/>
        <end position="1227"/>
    </location>
</feature>
<feature type="domain" description="PH" evidence="3">
    <location>
        <begin position="392"/>
        <end position="490"/>
    </location>
</feature>
<dbReference type="Pfam" id="PF00621">
    <property type="entry name" value="RhoGEF"/>
    <property type="match status" value="1"/>
</dbReference>
<dbReference type="InterPro" id="IPR055251">
    <property type="entry name" value="SOS1_NGEF_PH"/>
</dbReference>
<dbReference type="SMART" id="SM00325">
    <property type="entry name" value="RhoGEF"/>
    <property type="match status" value="1"/>
</dbReference>
<dbReference type="InterPro" id="IPR035899">
    <property type="entry name" value="DBL_dom_sf"/>
</dbReference>